<comment type="caution">
    <text evidence="3">The sequence shown here is derived from an EMBL/GenBank/DDBJ whole genome shotgun (WGS) entry which is preliminary data.</text>
</comment>
<keyword evidence="2" id="KW-0040">ANK repeat</keyword>
<dbReference type="EMBL" id="JOWA01000091">
    <property type="protein sequence ID" value="KEZ43713.1"/>
    <property type="molecule type" value="Genomic_DNA"/>
</dbReference>
<reference evidence="3 4" key="1">
    <citation type="journal article" date="2014" name="Genome Announc.">
        <title>Draft genome sequence of the pathogenic fungus Scedosporium apiospermum.</title>
        <authorList>
            <person name="Vandeputte P."/>
            <person name="Ghamrawi S."/>
            <person name="Rechenmann M."/>
            <person name="Iltis A."/>
            <person name="Giraud S."/>
            <person name="Fleury M."/>
            <person name="Thornton C."/>
            <person name="Delhaes L."/>
            <person name="Meyer W."/>
            <person name="Papon N."/>
            <person name="Bouchara J.P."/>
        </authorList>
    </citation>
    <scope>NUCLEOTIDE SEQUENCE [LARGE SCALE GENOMIC DNA]</scope>
    <source>
        <strain evidence="3 4">IHEM 14462</strain>
    </source>
</reference>
<dbReference type="Gene3D" id="1.25.40.20">
    <property type="entry name" value="Ankyrin repeat-containing domain"/>
    <property type="match status" value="1"/>
</dbReference>
<sequence length="551" mass="62167">MAESLAIATAVVQFVDVAVRLSCKLSWLCSELRDVPQWLHTLKSELDQQIAVGQLCQHTYATTLDLPALGVNSANGNTAPSWGPLEDYLRTMEQLSALIEKVSHDSATGKIERSWKSLKAVYHRRDITILCETLVQKKGTLSLWLTSINANMYSEIKEAVKQIAPGVAKAVDQTTGQQVQLDRMSQQIDNIHNLMRNNTSRETEVLGIVSETSLTVGALIREYQKVSLTLPMLDRHMSLDFAALVRYLLESGANPNTIWTNPWRNLDSISYCWAEQQEQPLRYDNRSGTALDQFAWELVRSCGEGYEQDVGNTIYMDLVHSDGYFSRPPEIDLEIHPYFWFGMFAIEHRQLETFPEQFEVSGLGEVARAVFRRSEIELERAMQRGDLDHASPTGLTAMHLAIFWPQALRRLIDAGANINCEDRHGRRPVHVAVSCGQGEAVSMLLKADCAIWTLGYSGSLLQESLSKGRSFDHITELVIDALIDRHTRLMNLALSILPQNLALMKRFVGNELREDLAPLVYQELSTRGHHLWQRDFGEVDSAVLTTMVRQD</sequence>
<gene>
    <name evidence="3" type="ORF">SAPIO_CDS4336</name>
</gene>
<dbReference type="PANTHER" id="PTHR24201">
    <property type="entry name" value="ANK_REP_REGION DOMAIN-CONTAINING PROTEIN"/>
    <property type="match status" value="1"/>
</dbReference>
<dbReference type="InterPro" id="IPR036770">
    <property type="entry name" value="Ankyrin_rpt-contain_sf"/>
</dbReference>
<organism evidence="3 4">
    <name type="scientific">Pseudallescheria apiosperma</name>
    <name type="common">Scedosporium apiospermum</name>
    <dbReference type="NCBI Taxonomy" id="563466"/>
    <lineage>
        <taxon>Eukaryota</taxon>
        <taxon>Fungi</taxon>
        <taxon>Dikarya</taxon>
        <taxon>Ascomycota</taxon>
        <taxon>Pezizomycotina</taxon>
        <taxon>Sordariomycetes</taxon>
        <taxon>Hypocreomycetidae</taxon>
        <taxon>Microascales</taxon>
        <taxon>Microascaceae</taxon>
        <taxon>Scedosporium</taxon>
    </lineage>
</organism>
<dbReference type="InterPro" id="IPR002110">
    <property type="entry name" value="Ankyrin_rpt"/>
</dbReference>
<dbReference type="SUPFAM" id="SSF48403">
    <property type="entry name" value="Ankyrin repeat"/>
    <property type="match status" value="1"/>
</dbReference>
<dbReference type="VEuPathDB" id="FungiDB:SAPIO_CDS4336"/>
<evidence type="ECO:0000313" key="3">
    <source>
        <dbReference type="EMBL" id="KEZ43713.1"/>
    </source>
</evidence>
<protein>
    <submittedName>
        <fullName evidence="3">Uncharacterized protein</fullName>
    </submittedName>
</protein>
<proteinExistence type="predicted"/>
<dbReference type="GeneID" id="27723408"/>
<keyword evidence="4" id="KW-1185">Reference proteome</keyword>
<dbReference type="HOGENOM" id="CLU_494455_0_0_1"/>
<dbReference type="Proteomes" id="UP000028545">
    <property type="component" value="Unassembled WGS sequence"/>
</dbReference>
<dbReference type="KEGG" id="sapo:SAPIO_CDS4336"/>
<dbReference type="PANTHER" id="PTHR24201:SF15">
    <property type="entry name" value="ANKYRIN REPEAT DOMAIN-CONTAINING PROTEIN 66"/>
    <property type="match status" value="1"/>
</dbReference>
<dbReference type="InterPro" id="IPR050776">
    <property type="entry name" value="Ank_Repeat/CDKN_Inhibitor"/>
</dbReference>
<dbReference type="AlphaFoldDB" id="A0A084G8Q1"/>
<evidence type="ECO:0000256" key="1">
    <source>
        <dbReference type="ARBA" id="ARBA00022737"/>
    </source>
</evidence>
<name>A0A084G8Q1_PSEDA</name>
<evidence type="ECO:0000256" key="2">
    <source>
        <dbReference type="ARBA" id="ARBA00023043"/>
    </source>
</evidence>
<accession>A0A084G8Q1</accession>
<dbReference type="RefSeq" id="XP_016643512.1">
    <property type="nucleotide sequence ID" value="XM_016786910.1"/>
</dbReference>
<dbReference type="Pfam" id="PF12796">
    <property type="entry name" value="Ank_2"/>
    <property type="match status" value="1"/>
</dbReference>
<dbReference type="OrthoDB" id="4730014at2759"/>
<evidence type="ECO:0000313" key="4">
    <source>
        <dbReference type="Proteomes" id="UP000028545"/>
    </source>
</evidence>
<keyword evidence="1" id="KW-0677">Repeat</keyword>